<accession>A0ABM7WEW7</accession>
<sequence length="126" mass="13695">METEVTNDCEVFAHLIISVPATYTADQIRQSIEQFGADHGADLVLLGLARQAADAPETLDVVFYGPRAPYSFRQAWPGWKFGFTDWNKGGPLLDYGVNHLSGSQAPFTVPISIQAVLLSCPSPRGT</sequence>
<keyword evidence="2" id="KW-1185">Reference proteome</keyword>
<protein>
    <submittedName>
        <fullName evidence="1">Uncharacterized protein</fullName>
    </submittedName>
</protein>
<evidence type="ECO:0000313" key="1">
    <source>
        <dbReference type="EMBL" id="BDD89473.1"/>
    </source>
</evidence>
<proteinExistence type="predicted"/>
<dbReference type="Proteomes" id="UP000830055">
    <property type="component" value="Chromosome"/>
</dbReference>
<reference evidence="1 2" key="1">
    <citation type="submission" date="2022-01" db="EMBL/GenBank/DDBJ databases">
        <title>Desulfofustis limnae sp. nov., a novel mesophilic sulfate-reducing bacterium isolated from marsh soil.</title>
        <authorList>
            <person name="Watanabe M."/>
            <person name="Takahashi A."/>
            <person name="Kojima H."/>
            <person name="Fukui M."/>
        </authorList>
    </citation>
    <scope>NUCLEOTIDE SEQUENCE [LARGE SCALE GENOMIC DNA]</scope>
    <source>
        <strain evidence="1 2">PPLL</strain>
    </source>
</reference>
<organism evidence="1 2">
    <name type="scientific">Desulfofustis limnaeus</name>
    <dbReference type="NCBI Taxonomy" id="2740163"/>
    <lineage>
        <taxon>Bacteria</taxon>
        <taxon>Pseudomonadati</taxon>
        <taxon>Thermodesulfobacteriota</taxon>
        <taxon>Desulfobulbia</taxon>
        <taxon>Desulfobulbales</taxon>
        <taxon>Desulfocapsaceae</taxon>
        <taxon>Desulfofustis</taxon>
    </lineage>
</organism>
<dbReference type="EMBL" id="AP025516">
    <property type="protein sequence ID" value="BDD89473.1"/>
    <property type="molecule type" value="Genomic_DNA"/>
</dbReference>
<evidence type="ECO:0000313" key="2">
    <source>
        <dbReference type="Proteomes" id="UP000830055"/>
    </source>
</evidence>
<gene>
    <name evidence="1" type="ORF">DPPLL_38380</name>
</gene>
<name>A0ABM7WEW7_9BACT</name>